<dbReference type="STRING" id="27349.A0A0L6UTY9"/>
<dbReference type="AlphaFoldDB" id="A0A0L6UTY9"/>
<comment type="caution">
    <text evidence="1">The sequence shown here is derived from an EMBL/GenBank/DDBJ whole genome shotgun (WGS) entry which is preliminary data.</text>
</comment>
<evidence type="ECO:0000313" key="2">
    <source>
        <dbReference type="Proteomes" id="UP000037035"/>
    </source>
</evidence>
<dbReference type="EMBL" id="LAVV01008781">
    <property type="protein sequence ID" value="KNZ51949.1"/>
    <property type="molecule type" value="Genomic_DNA"/>
</dbReference>
<gene>
    <name evidence="1" type="ORF">VP01_3751g2</name>
</gene>
<reference evidence="1 2" key="1">
    <citation type="submission" date="2015-08" db="EMBL/GenBank/DDBJ databases">
        <title>Next Generation Sequencing and Analysis of the Genome of Puccinia sorghi L Schw, the Causal Agent of Maize Common Rust.</title>
        <authorList>
            <person name="Rochi L."/>
            <person name="Burguener G."/>
            <person name="Darino M."/>
            <person name="Turjanski A."/>
            <person name="Kreff E."/>
            <person name="Dieguez M.J."/>
            <person name="Sacco F."/>
        </authorList>
    </citation>
    <scope>NUCLEOTIDE SEQUENCE [LARGE SCALE GENOMIC DNA]</scope>
    <source>
        <strain evidence="1 2">RO10H11247</strain>
    </source>
</reference>
<sequence>MPNAMSKHDSQTNQVPLQLPLGKLSDLAWLFGIGLYPTTAKIHAIGREITFGGHPNPQASTITFFLPIPQDGKPSILWKFDI</sequence>
<protein>
    <submittedName>
        <fullName evidence="1">Uncharacterized protein</fullName>
    </submittedName>
</protein>
<dbReference type="OrthoDB" id="412286at2759"/>
<evidence type="ECO:0000313" key="1">
    <source>
        <dbReference type="EMBL" id="KNZ51949.1"/>
    </source>
</evidence>
<dbReference type="Proteomes" id="UP000037035">
    <property type="component" value="Unassembled WGS sequence"/>
</dbReference>
<dbReference type="VEuPathDB" id="FungiDB:VP01_3751g2"/>
<accession>A0A0L6UTY9</accession>
<keyword evidence="2" id="KW-1185">Reference proteome</keyword>
<proteinExistence type="predicted"/>
<organism evidence="1 2">
    <name type="scientific">Puccinia sorghi</name>
    <dbReference type="NCBI Taxonomy" id="27349"/>
    <lineage>
        <taxon>Eukaryota</taxon>
        <taxon>Fungi</taxon>
        <taxon>Dikarya</taxon>
        <taxon>Basidiomycota</taxon>
        <taxon>Pucciniomycotina</taxon>
        <taxon>Pucciniomycetes</taxon>
        <taxon>Pucciniales</taxon>
        <taxon>Pucciniaceae</taxon>
        <taxon>Puccinia</taxon>
    </lineage>
</organism>
<name>A0A0L6UTY9_9BASI</name>